<dbReference type="SUPFAM" id="SSF46565">
    <property type="entry name" value="Chaperone J-domain"/>
    <property type="match status" value="1"/>
</dbReference>
<dbReference type="AlphaFoldDB" id="A0A3D9FHY2"/>
<dbReference type="Gene3D" id="1.10.287.110">
    <property type="entry name" value="DnaJ domain"/>
    <property type="match status" value="1"/>
</dbReference>
<dbReference type="PROSITE" id="PS50076">
    <property type="entry name" value="DNAJ_2"/>
    <property type="match status" value="1"/>
</dbReference>
<proteinExistence type="predicted"/>
<keyword evidence="3" id="KW-1185">Reference proteome</keyword>
<accession>A0A3D9FHY2</accession>
<sequence>MASNPRHEKFHGRLDDSERMCEHPDCAELGEFRAPKTGHRRGGFDGPGDYFLLCLEHVRRFNAGYDYFDGMSRDEIYSQQRPWSGWDRETRTFAGNGASPTPRWADFTDPLDAIGARFRTGVRTPRDDGKPLSDRDRENLQILGLNANTDRKTLRRRYAALVRKYHPDKNGGDRSHEKMLQRVIDAYTQLKVTPAFS</sequence>
<gene>
    <name evidence="2" type="ORF">DFR46_2432</name>
</gene>
<dbReference type="Proteomes" id="UP000256310">
    <property type="component" value="Unassembled WGS sequence"/>
</dbReference>
<organism evidence="2 3">
    <name type="scientific">Parasphingopyxis lamellibrachiae</name>
    <dbReference type="NCBI Taxonomy" id="680125"/>
    <lineage>
        <taxon>Bacteria</taxon>
        <taxon>Pseudomonadati</taxon>
        <taxon>Pseudomonadota</taxon>
        <taxon>Alphaproteobacteria</taxon>
        <taxon>Sphingomonadales</taxon>
        <taxon>Sphingomonadaceae</taxon>
        <taxon>Parasphingopyxis</taxon>
    </lineage>
</organism>
<dbReference type="InterPro" id="IPR001623">
    <property type="entry name" value="DnaJ_domain"/>
</dbReference>
<evidence type="ECO:0000259" key="1">
    <source>
        <dbReference type="PROSITE" id="PS50076"/>
    </source>
</evidence>
<comment type="caution">
    <text evidence="2">The sequence shown here is derived from an EMBL/GenBank/DDBJ whole genome shotgun (WGS) entry which is preliminary data.</text>
</comment>
<dbReference type="Pfam" id="PF00226">
    <property type="entry name" value="DnaJ"/>
    <property type="match status" value="1"/>
</dbReference>
<dbReference type="SMART" id="SM00271">
    <property type="entry name" value="DnaJ"/>
    <property type="match status" value="1"/>
</dbReference>
<name>A0A3D9FHY2_9SPHN</name>
<dbReference type="EMBL" id="QRDP01000004">
    <property type="protein sequence ID" value="RED17385.1"/>
    <property type="molecule type" value="Genomic_DNA"/>
</dbReference>
<evidence type="ECO:0000313" key="2">
    <source>
        <dbReference type="EMBL" id="RED17385.1"/>
    </source>
</evidence>
<dbReference type="InterPro" id="IPR036869">
    <property type="entry name" value="J_dom_sf"/>
</dbReference>
<dbReference type="CDD" id="cd06257">
    <property type="entry name" value="DnaJ"/>
    <property type="match status" value="1"/>
</dbReference>
<feature type="domain" description="J" evidence="1">
    <location>
        <begin position="138"/>
        <end position="195"/>
    </location>
</feature>
<evidence type="ECO:0000313" key="3">
    <source>
        <dbReference type="Proteomes" id="UP000256310"/>
    </source>
</evidence>
<reference evidence="2 3" key="1">
    <citation type="submission" date="2018-07" db="EMBL/GenBank/DDBJ databases">
        <title>Genomic Encyclopedia of Type Strains, Phase IV (KMG-IV): sequencing the most valuable type-strain genomes for metagenomic binning, comparative biology and taxonomic classification.</title>
        <authorList>
            <person name="Goeker M."/>
        </authorList>
    </citation>
    <scope>NUCLEOTIDE SEQUENCE [LARGE SCALE GENOMIC DNA]</scope>
    <source>
        <strain evidence="2 3">DSM 26725</strain>
    </source>
</reference>
<protein>
    <submittedName>
        <fullName evidence="2">DnaJ-like protein</fullName>
    </submittedName>
</protein>